<dbReference type="PANTHER" id="PTHR23073">
    <property type="entry name" value="26S PROTEASOME REGULATORY SUBUNIT"/>
    <property type="match status" value="1"/>
</dbReference>
<dbReference type="CDD" id="cd19481">
    <property type="entry name" value="RecA-like_protease"/>
    <property type="match status" value="1"/>
</dbReference>
<evidence type="ECO:0000256" key="2">
    <source>
        <dbReference type="ARBA" id="ARBA00022741"/>
    </source>
</evidence>
<dbReference type="GO" id="GO:0016887">
    <property type="term" value="F:ATP hydrolysis activity"/>
    <property type="evidence" value="ECO:0007669"/>
    <property type="project" value="InterPro"/>
</dbReference>
<dbReference type="InterPro" id="IPR027417">
    <property type="entry name" value="P-loop_NTPase"/>
</dbReference>
<gene>
    <name evidence="5" type="ORF">ACD_3C00050G0001</name>
</gene>
<proteinExistence type="inferred from homology"/>
<dbReference type="EMBL" id="AMFJ01000324">
    <property type="protein sequence ID" value="EKE28516.1"/>
    <property type="molecule type" value="Genomic_DNA"/>
</dbReference>
<comment type="caution">
    <text evidence="5">The sequence shown here is derived from an EMBL/GenBank/DDBJ whole genome shotgun (WGS) entry which is preliminary data.</text>
</comment>
<dbReference type="InterPro" id="IPR050221">
    <property type="entry name" value="26S_Proteasome_ATPase"/>
</dbReference>
<accession>K2FBL1</accession>
<keyword evidence="3" id="KW-0067">ATP-binding</keyword>
<dbReference type="SMART" id="SM00382">
    <property type="entry name" value="AAA"/>
    <property type="match status" value="1"/>
</dbReference>
<dbReference type="Pfam" id="PF00004">
    <property type="entry name" value="AAA"/>
    <property type="match status" value="1"/>
</dbReference>
<keyword evidence="2" id="KW-0547">Nucleotide-binding</keyword>
<sequence>MTLTEEIDLLDSSPKITNPLDIFQQNFLDIIKDSWTICSIPFPKDILGKILVLYNNENHQFEVTIRMKGKREPFNRVQNRITEKIENNDKFWSIAIFKDDPFEVEFKINEVWVEEFKQFMQDMADSFSDFPQIKDINYDLTLDDLKKQLGLIKQDEWIKETKKITQERANSTLTRDISSFSEIFSSTDWNIDKAESLLLLMPEDEKLWLDDIILPNELREKIKNFIFDLKYKDELLKNGWRIKNILMQWPPGVGKTELARLIASQEWITVYMLWKNDYQISLAWEWQKNLLKILNSIKMRAEKNNEHAIIFMDEVEWIIKNRFNQHWGASRIDNDEASVLLRFLDWIRRNSNVTIIAATNAPLGEIDEAFLRSPRCEDIWVLNKPGKIQIKKALIVHIDRKNKFWIKKWISFFDFTQEQTDIFSELMTNFNYPDIEAVITNACNMRFRRIKWTGKTEPVSEMEIRSAINIQKKKINEIDR</sequence>
<evidence type="ECO:0000256" key="1">
    <source>
        <dbReference type="ARBA" id="ARBA00006914"/>
    </source>
</evidence>
<protein>
    <recommendedName>
        <fullName evidence="4">AAA+ ATPase domain-containing protein</fullName>
    </recommendedName>
</protein>
<dbReference type="InterPro" id="IPR003959">
    <property type="entry name" value="ATPase_AAA_core"/>
</dbReference>
<dbReference type="AlphaFoldDB" id="K2FBL1"/>
<feature type="domain" description="AAA+ ATPase" evidence="4">
    <location>
        <begin position="241"/>
        <end position="385"/>
    </location>
</feature>
<evidence type="ECO:0000259" key="4">
    <source>
        <dbReference type="SMART" id="SM00382"/>
    </source>
</evidence>
<organism evidence="5">
    <name type="scientific">uncultured bacterium</name>
    <name type="common">gcode 4</name>
    <dbReference type="NCBI Taxonomy" id="1234023"/>
    <lineage>
        <taxon>Bacteria</taxon>
        <taxon>environmental samples</taxon>
    </lineage>
</organism>
<reference evidence="5" key="1">
    <citation type="journal article" date="2012" name="Science">
        <title>Fermentation, hydrogen, and sulfur metabolism in multiple uncultivated bacterial phyla.</title>
        <authorList>
            <person name="Wrighton K.C."/>
            <person name="Thomas B.C."/>
            <person name="Sharon I."/>
            <person name="Miller C.S."/>
            <person name="Castelle C.J."/>
            <person name="VerBerkmoes N.C."/>
            <person name="Wilkins M.J."/>
            <person name="Hettich R.L."/>
            <person name="Lipton M.S."/>
            <person name="Williams K.H."/>
            <person name="Long P.E."/>
            <person name="Banfield J.F."/>
        </authorList>
    </citation>
    <scope>NUCLEOTIDE SEQUENCE [LARGE SCALE GENOMIC DNA]</scope>
</reference>
<comment type="similarity">
    <text evidence="1">Belongs to the AAA ATPase family.</text>
</comment>
<evidence type="ECO:0000256" key="3">
    <source>
        <dbReference type="ARBA" id="ARBA00022840"/>
    </source>
</evidence>
<dbReference type="Gene3D" id="3.40.50.300">
    <property type="entry name" value="P-loop containing nucleotide triphosphate hydrolases"/>
    <property type="match status" value="1"/>
</dbReference>
<dbReference type="GO" id="GO:0005524">
    <property type="term" value="F:ATP binding"/>
    <property type="evidence" value="ECO:0007669"/>
    <property type="project" value="UniProtKB-KW"/>
</dbReference>
<dbReference type="SUPFAM" id="SSF52540">
    <property type="entry name" value="P-loop containing nucleoside triphosphate hydrolases"/>
    <property type="match status" value="1"/>
</dbReference>
<evidence type="ECO:0000313" key="5">
    <source>
        <dbReference type="EMBL" id="EKE28516.1"/>
    </source>
</evidence>
<dbReference type="InterPro" id="IPR003593">
    <property type="entry name" value="AAA+_ATPase"/>
</dbReference>
<name>K2FBL1_9BACT</name>